<dbReference type="Proteomes" id="UP000339249">
    <property type="component" value="Unassembled WGS sequence"/>
</dbReference>
<name>A0A4U9DBJ5_RAOTE</name>
<dbReference type="Pfam" id="PF02353">
    <property type="entry name" value="CMAS"/>
    <property type="match status" value="1"/>
</dbReference>
<dbReference type="EMBL" id="CABDVU010000001">
    <property type="protein sequence ID" value="VTN15557.1"/>
    <property type="molecule type" value="Genomic_DNA"/>
</dbReference>
<proteinExistence type="predicted"/>
<evidence type="ECO:0000313" key="2">
    <source>
        <dbReference type="Proteomes" id="UP000339249"/>
    </source>
</evidence>
<organism evidence="1 2">
    <name type="scientific">Raoultella terrigena</name>
    <name type="common">Klebsiella terrigena</name>
    <dbReference type="NCBI Taxonomy" id="577"/>
    <lineage>
        <taxon>Bacteria</taxon>
        <taxon>Pseudomonadati</taxon>
        <taxon>Pseudomonadota</taxon>
        <taxon>Gammaproteobacteria</taxon>
        <taxon>Enterobacterales</taxon>
        <taxon>Enterobacteriaceae</taxon>
        <taxon>Klebsiella/Raoultella group</taxon>
        <taxon>Raoultella</taxon>
    </lineage>
</organism>
<dbReference type="PANTHER" id="PTHR43667">
    <property type="entry name" value="CYCLOPROPANE-FATTY-ACYL-PHOSPHOLIPID SYNTHASE"/>
    <property type="match status" value="1"/>
</dbReference>
<sequence>MAHFLDEELLYSSALFTADEQSLAEAQRAKMARLCEQLALTSGDHLLEIGTGWGAMAE</sequence>
<dbReference type="EC" id="2.1.1.79" evidence="1"/>
<dbReference type="InterPro" id="IPR029063">
    <property type="entry name" value="SAM-dependent_MTases_sf"/>
</dbReference>
<dbReference type="InterPro" id="IPR050723">
    <property type="entry name" value="CFA/CMAS"/>
</dbReference>
<protein>
    <submittedName>
        <fullName evidence="1">Cyclopropane-fatty-acyl-phospholipid synthase</fullName>
        <ecNumber evidence="1">2.1.1.79</ecNumber>
    </submittedName>
</protein>
<gene>
    <name evidence="1" type="primary">cfa_2</name>
    <name evidence="1" type="ORF">NCTC9185_07645</name>
</gene>
<dbReference type="PANTHER" id="PTHR43667:SF2">
    <property type="entry name" value="FATTY ACID C-METHYL TRANSFERASE"/>
    <property type="match status" value="1"/>
</dbReference>
<evidence type="ECO:0000313" key="1">
    <source>
        <dbReference type="EMBL" id="VTN15557.1"/>
    </source>
</evidence>
<keyword evidence="1" id="KW-0808">Transferase</keyword>
<dbReference type="Gene3D" id="3.40.50.150">
    <property type="entry name" value="Vaccinia Virus protein VP39"/>
    <property type="match status" value="1"/>
</dbReference>
<dbReference type="SUPFAM" id="SSF53335">
    <property type="entry name" value="S-adenosyl-L-methionine-dependent methyltransferases"/>
    <property type="match status" value="1"/>
</dbReference>
<dbReference type="GO" id="GO:0032259">
    <property type="term" value="P:methylation"/>
    <property type="evidence" value="ECO:0007669"/>
    <property type="project" value="UniProtKB-KW"/>
</dbReference>
<keyword evidence="1" id="KW-0489">Methyltransferase</keyword>
<dbReference type="GO" id="GO:0008825">
    <property type="term" value="F:cyclopropane-fatty-acyl-phospholipid synthase activity"/>
    <property type="evidence" value="ECO:0007669"/>
    <property type="project" value="UniProtKB-EC"/>
</dbReference>
<accession>A0A4U9DBJ5</accession>
<dbReference type="AlphaFoldDB" id="A0A4U9DBJ5"/>
<reference evidence="1 2" key="1">
    <citation type="submission" date="2019-04" db="EMBL/GenBank/DDBJ databases">
        <authorList>
            <consortium name="Pathogen Informatics"/>
        </authorList>
    </citation>
    <scope>NUCLEOTIDE SEQUENCE [LARGE SCALE GENOMIC DNA]</scope>
    <source>
        <strain evidence="1 2">NCTC9185</strain>
    </source>
</reference>